<evidence type="ECO:0008006" key="3">
    <source>
        <dbReference type="Google" id="ProtNLM"/>
    </source>
</evidence>
<protein>
    <recommendedName>
        <fullName evidence="3">Phage major tail protein</fullName>
    </recommendedName>
</protein>
<proteinExistence type="predicted"/>
<dbReference type="EMBL" id="SHPM01000015">
    <property type="protein sequence ID" value="TCD74948.1"/>
    <property type="molecule type" value="Genomic_DNA"/>
</dbReference>
<dbReference type="InterPro" id="IPR058154">
    <property type="entry name" value="Bxb1_TTP-like"/>
</dbReference>
<accession>A0A4R0SAF6</accession>
<name>A0A4R0SAF6_BIFLL</name>
<dbReference type="Pfam" id="PF25681">
    <property type="entry name" value="Phage_TTP_17"/>
    <property type="match status" value="1"/>
</dbReference>
<sequence length="224" mass="23622">MAGSTTNDSTMVSLGKFKVGGYAYWAPSGTALPTDSSTPLAAAFKLLGYLSEDGLTNTTDTDTTEIKDANGTTVMKVITSYAESYQFALLEVLRVEAAKMRYNSDAVTGTDKSMTIKHQMPSDEDFVLVFEIAMTGDVKDRLVIGNATRAEFGDRQVHAGDAQVYDVTVSANDMGNGVTAIEYIGVAASASESSVNAEALTGKVVDQVNAEETAEPGEETPAAE</sequence>
<dbReference type="RefSeq" id="WP_242668182.1">
    <property type="nucleotide sequence ID" value="NZ_SHPM01000015.1"/>
</dbReference>
<dbReference type="AlphaFoldDB" id="A0A4R0SAF6"/>
<evidence type="ECO:0000313" key="1">
    <source>
        <dbReference type="EMBL" id="TCD74948.1"/>
    </source>
</evidence>
<dbReference type="Proteomes" id="UP000293701">
    <property type="component" value="Unassembled WGS sequence"/>
</dbReference>
<evidence type="ECO:0000313" key="2">
    <source>
        <dbReference type="Proteomes" id="UP000293701"/>
    </source>
</evidence>
<organism evidence="1 2">
    <name type="scientific">Bifidobacterium longum subsp. longum</name>
    <dbReference type="NCBI Taxonomy" id="1679"/>
    <lineage>
        <taxon>Bacteria</taxon>
        <taxon>Bacillati</taxon>
        <taxon>Actinomycetota</taxon>
        <taxon>Actinomycetes</taxon>
        <taxon>Bifidobacteriales</taxon>
        <taxon>Bifidobacteriaceae</taxon>
        <taxon>Bifidobacterium</taxon>
    </lineage>
</organism>
<comment type="caution">
    <text evidence="1">The sequence shown here is derived from an EMBL/GenBank/DDBJ whole genome shotgun (WGS) entry which is preliminary data.</text>
</comment>
<gene>
    <name evidence="1" type="ORF">MCC10002_0664</name>
</gene>
<reference evidence="1 2" key="1">
    <citation type="journal article" date="2018" name="Sci. Rep.">
        <title>Genomic diversity and distribution of Bifidobacterium longum subsp. longum across the human lifespan.</title>
        <authorList>
            <person name="Odamaki T."/>
            <person name="Bottacini F."/>
            <person name="Kato K."/>
            <person name="Mitsuyama E."/>
            <person name="Yoshida K."/>
            <person name="Horigome A."/>
            <person name="Xiao J.Z."/>
            <person name="van Sinderen D."/>
        </authorList>
    </citation>
    <scope>NUCLEOTIDE SEQUENCE [LARGE SCALE GENOMIC DNA]</scope>
    <source>
        <strain evidence="1 2">MCC10002</strain>
    </source>
</reference>